<dbReference type="Proteomes" id="UP000075714">
    <property type="component" value="Unassembled WGS sequence"/>
</dbReference>
<proteinExistence type="predicted"/>
<dbReference type="AlphaFoldDB" id="A0A150G8P4"/>
<evidence type="ECO:0008006" key="3">
    <source>
        <dbReference type="Google" id="ProtNLM"/>
    </source>
</evidence>
<name>A0A150G8P4_GONPE</name>
<gene>
    <name evidence="1" type="ORF">GPECTOR_46g202</name>
</gene>
<dbReference type="OrthoDB" id="529546at2759"/>
<reference evidence="2" key="1">
    <citation type="journal article" date="2016" name="Nat. Commun.">
        <title>The Gonium pectorale genome demonstrates co-option of cell cycle regulation during the evolution of multicellularity.</title>
        <authorList>
            <person name="Hanschen E.R."/>
            <person name="Marriage T.N."/>
            <person name="Ferris P.J."/>
            <person name="Hamaji T."/>
            <person name="Toyoda A."/>
            <person name="Fujiyama A."/>
            <person name="Neme R."/>
            <person name="Noguchi H."/>
            <person name="Minakuchi Y."/>
            <person name="Suzuki M."/>
            <person name="Kawai-Toyooka H."/>
            <person name="Smith D.R."/>
            <person name="Sparks H."/>
            <person name="Anderson J."/>
            <person name="Bakaric R."/>
            <person name="Luria V."/>
            <person name="Karger A."/>
            <person name="Kirschner M.W."/>
            <person name="Durand P.M."/>
            <person name="Michod R.E."/>
            <person name="Nozaki H."/>
            <person name="Olson B.J."/>
        </authorList>
    </citation>
    <scope>NUCLEOTIDE SEQUENCE [LARGE SCALE GENOMIC DNA]</scope>
    <source>
        <strain evidence="2">NIES-2863</strain>
    </source>
</reference>
<accession>A0A150G8P4</accession>
<dbReference type="EMBL" id="LSYV01000047">
    <property type="protein sequence ID" value="KXZ46133.1"/>
    <property type="molecule type" value="Genomic_DNA"/>
</dbReference>
<protein>
    <recommendedName>
        <fullName evidence="3">Sulfotransferase</fullName>
    </recommendedName>
</protein>
<sequence>MALVLERYLQTGGFTDNEAQIIIDVSRRLYALHKQAARTKRIIEFFHVSKSGGTTFCQLGRLNGCKTESFNITSNCLISYFRFNFYSNELVMHDHNRSWIGVHPCREFLNVVIFREPEARVISHMQNILKEYVKYYTTYNGSFWSAFDPASPDQWRALAVPVFDNYVVRSLLGGQMYNMPYGSVNETHLLAAKVITMQFEVLLSLSPQARELTQDIFGLGLGWQFDLRHVHVRATQQRAVHVFTPAVMEAVRAGRQLDQRLYEFALVLQMLDAITFGVARELAGIGVAGVAGVEGTWQRVPVEGLGTAVIAGGRWFNGIFYANATVAEEAAITAAKAAAWAAAAAAAEAQAADGVATTG</sequence>
<evidence type="ECO:0000313" key="2">
    <source>
        <dbReference type="Proteomes" id="UP000075714"/>
    </source>
</evidence>
<comment type="caution">
    <text evidence="1">The sequence shown here is derived from an EMBL/GenBank/DDBJ whole genome shotgun (WGS) entry which is preliminary data.</text>
</comment>
<keyword evidence="2" id="KW-1185">Reference proteome</keyword>
<evidence type="ECO:0000313" key="1">
    <source>
        <dbReference type="EMBL" id="KXZ46133.1"/>
    </source>
</evidence>
<organism evidence="1 2">
    <name type="scientific">Gonium pectorale</name>
    <name type="common">Green alga</name>
    <dbReference type="NCBI Taxonomy" id="33097"/>
    <lineage>
        <taxon>Eukaryota</taxon>
        <taxon>Viridiplantae</taxon>
        <taxon>Chlorophyta</taxon>
        <taxon>core chlorophytes</taxon>
        <taxon>Chlorophyceae</taxon>
        <taxon>CS clade</taxon>
        <taxon>Chlamydomonadales</taxon>
        <taxon>Volvocaceae</taxon>
        <taxon>Gonium</taxon>
    </lineage>
</organism>